<dbReference type="SUPFAM" id="SSF52058">
    <property type="entry name" value="L domain-like"/>
    <property type="match status" value="1"/>
</dbReference>
<organism evidence="2 3">
    <name type="scientific">Vitis vinifera</name>
    <name type="common">Grape</name>
    <dbReference type="NCBI Taxonomy" id="29760"/>
    <lineage>
        <taxon>Eukaryota</taxon>
        <taxon>Viridiplantae</taxon>
        <taxon>Streptophyta</taxon>
        <taxon>Embryophyta</taxon>
        <taxon>Tracheophyta</taxon>
        <taxon>Spermatophyta</taxon>
        <taxon>Magnoliopsida</taxon>
        <taxon>eudicotyledons</taxon>
        <taxon>Gunneridae</taxon>
        <taxon>Pentapetalae</taxon>
        <taxon>rosids</taxon>
        <taxon>Vitales</taxon>
        <taxon>Vitaceae</taxon>
        <taxon>Viteae</taxon>
        <taxon>Vitis</taxon>
    </lineage>
</organism>
<evidence type="ECO:0008006" key="4">
    <source>
        <dbReference type="Google" id="ProtNLM"/>
    </source>
</evidence>
<name>A0A438FX84_VITVI</name>
<accession>A0A438FX84</accession>
<dbReference type="SUPFAM" id="SSF52047">
    <property type="entry name" value="RNI-like"/>
    <property type="match status" value="1"/>
</dbReference>
<dbReference type="PANTHER" id="PTHR36766:SF64">
    <property type="entry name" value="OS12G0206100 PROTEIN"/>
    <property type="match status" value="1"/>
</dbReference>
<evidence type="ECO:0000313" key="2">
    <source>
        <dbReference type="EMBL" id="RVW64559.1"/>
    </source>
</evidence>
<dbReference type="InterPro" id="IPR032675">
    <property type="entry name" value="LRR_dom_sf"/>
</dbReference>
<dbReference type="AlphaFoldDB" id="A0A438FX84"/>
<dbReference type="PANTHER" id="PTHR36766">
    <property type="entry name" value="PLANT BROAD-SPECTRUM MILDEW RESISTANCE PROTEIN RPW8"/>
    <property type="match status" value="1"/>
</dbReference>
<reference evidence="2 3" key="1">
    <citation type="journal article" date="2018" name="PLoS Genet.">
        <title>Population sequencing reveals clonal diversity and ancestral inbreeding in the grapevine cultivar Chardonnay.</title>
        <authorList>
            <person name="Roach M.J."/>
            <person name="Johnson D.L."/>
            <person name="Bohlmann J."/>
            <person name="van Vuuren H.J."/>
            <person name="Jones S.J."/>
            <person name="Pretorius I.S."/>
            <person name="Schmidt S.A."/>
            <person name="Borneman A.R."/>
        </authorList>
    </citation>
    <scope>NUCLEOTIDE SEQUENCE [LARGE SCALE GENOMIC DNA]</scope>
    <source>
        <strain evidence="3">cv. Chardonnay</strain>
        <tissue evidence="2">Leaf</tissue>
    </source>
</reference>
<evidence type="ECO:0000313" key="3">
    <source>
        <dbReference type="Proteomes" id="UP000288805"/>
    </source>
</evidence>
<sequence>MPSSLGLSQLQIRDRRNFKSLELQSCSSLAISTIQSYDKLKSLEMPSSLGLSRLEISDRRNLKSLELQSFSSLSILTILSCDELTSLELPSSPHLSRLQISFCCNLKSLELPSSPGLSQLEIEYCDNFTSLELQSAPRLSQVQIRHCQNLTFLKEVSLPSLEKLSLSTVRRVVLIMFVSASSSLESLFINNIDDMAASPHFLNQRSVIARLDMLRTAVISFKDWKCPKFASFEVASLPCLEELSLGGVGAKLLSKLISLRELGVHECCQLTSLPEEMHSLRNLQELYLCDSLILQIRCSVTTGGNWSRIAHIPHIHFFDDKGIKFKMLKICIEVLMRAEVLCQSMFLSTSHFFIEISICWILRCYDVSQGSPGLGSFTSLMDLHICDCAELTSRSEEMHSLKSLPTLKKLSLLEPT</sequence>
<keyword evidence="1" id="KW-0611">Plant defense</keyword>
<comment type="caution">
    <text evidence="2">The sequence shown here is derived from an EMBL/GenBank/DDBJ whole genome shotgun (WGS) entry which is preliminary data.</text>
</comment>
<dbReference type="Gene3D" id="3.80.10.10">
    <property type="entry name" value="Ribonuclease Inhibitor"/>
    <property type="match status" value="2"/>
</dbReference>
<gene>
    <name evidence="2" type="ORF">CK203_048509</name>
</gene>
<evidence type="ECO:0000256" key="1">
    <source>
        <dbReference type="ARBA" id="ARBA00022821"/>
    </source>
</evidence>
<proteinExistence type="predicted"/>
<protein>
    <recommendedName>
        <fullName evidence="4">Disease resistance protein</fullName>
    </recommendedName>
</protein>
<dbReference type="EMBL" id="QGNW01000718">
    <property type="protein sequence ID" value="RVW64559.1"/>
    <property type="molecule type" value="Genomic_DNA"/>
</dbReference>
<dbReference type="Proteomes" id="UP000288805">
    <property type="component" value="Unassembled WGS sequence"/>
</dbReference>
<dbReference type="GO" id="GO:0006952">
    <property type="term" value="P:defense response"/>
    <property type="evidence" value="ECO:0007669"/>
    <property type="project" value="UniProtKB-KW"/>
</dbReference>